<dbReference type="Gene3D" id="2.40.40.10">
    <property type="entry name" value="RlpA-like domain"/>
    <property type="match status" value="1"/>
</dbReference>
<gene>
    <name evidence="3" type="primary">rlpA</name>
    <name evidence="6" type="ORF">FHS55_003610</name>
</gene>
<keyword evidence="1 3" id="KW-0456">Lyase</keyword>
<dbReference type="InterPro" id="IPR012997">
    <property type="entry name" value="RplA"/>
</dbReference>
<dbReference type="NCBIfam" id="TIGR00413">
    <property type="entry name" value="rlpA"/>
    <property type="match status" value="1"/>
</dbReference>
<dbReference type="InterPro" id="IPR009009">
    <property type="entry name" value="RlpA-like_DPBB"/>
</dbReference>
<dbReference type="GO" id="GO:0000270">
    <property type="term" value="P:peptidoglycan metabolic process"/>
    <property type="evidence" value="ECO:0007669"/>
    <property type="project" value="UniProtKB-UniRule"/>
</dbReference>
<feature type="domain" description="RlpA-like protein double-psi beta-barrel" evidence="5">
    <location>
        <begin position="23"/>
        <end position="108"/>
    </location>
</feature>
<dbReference type="GO" id="GO:0008932">
    <property type="term" value="F:lytic endotransglycosylase activity"/>
    <property type="evidence" value="ECO:0007669"/>
    <property type="project" value="UniProtKB-UniRule"/>
</dbReference>
<dbReference type="EC" id="4.2.2.-" evidence="3"/>
<dbReference type="InterPro" id="IPR036908">
    <property type="entry name" value="RlpA-like_sf"/>
</dbReference>
<dbReference type="Proteomes" id="UP000533469">
    <property type="component" value="Unassembled WGS sequence"/>
</dbReference>
<dbReference type="InterPro" id="IPR034718">
    <property type="entry name" value="RlpA"/>
</dbReference>
<keyword evidence="6" id="KW-0449">Lipoprotein</keyword>
<dbReference type="Pfam" id="PF03330">
    <property type="entry name" value="DPBB_1"/>
    <property type="match status" value="1"/>
</dbReference>
<organism evidence="6 7">
    <name type="scientific">Ancylobacter tetraedralis</name>
    <dbReference type="NCBI Taxonomy" id="217068"/>
    <lineage>
        <taxon>Bacteria</taxon>
        <taxon>Pseudomonadati</taxon>
        <taxon>Pseudomonadota</taxon>
        <taxon>Alphaproteobacteria</taxon>
        <taxon>Hyphomicrobiales</taxon>
        <taxon>Xanthobacteraceae</taxon>
        <taxon>Ancylobacter</taxon>
    </lineage>
</organism>
<protein>
    <recommendedName>
        <fullName evidence="3">Endolytic peptidoglycan transglycosylase RlpA</fullName>
        <ecNumber evidence="3">4.2.2.-</ecNumber>
    </recommendedName>
</protein>
<dbReference type="SUPFAM" id="SSF50685">
    <property type="entry name" value="Barwin-like endoglucanases"/>
    <property type="match status" value="1"/>
</dbReference>
<dbReference type="PANTHER" id="PTHR34183">
    <property type="entry name" value="ENDOLYTIC PEPTIDOGLYCAN TRANSGLYCOSYLASE RLPA"/>
    <property type="match status" value="1"/>
</dbReference>
<dbReference type="AlphaFoldDB" id="A0A839ZEB5"/>
<dbReference type="GO" id="GO:0071555">
    <property type="term" value="P:cell wall organization"/>
    <property type="evidence" value="ECO:0007669"/>
    <property type="project" value="UniProtKB-KW"/>
</dbReference>
<dbReference type="RefSeq" id="WP_183191131.1">
    <property type="nucleotide sequence ID" value="NZ_JACICD010000007.1"/>
</dbReference>
<reference evidence="6 7" key="1">
    <citation type="submission" date="2020-08" db="EMBL/GenBank/DDBJ databases">
        <title>Genomic Encyclopedia of Type Strains, Phase IV (KMG-IV): sequencing the most valuable type-strain genomes for metagenomic binning, comparative biology and taxonomic classification.</title>
        <authorList>
            <person name="Goeker M."/>
        </authorList>
    </citation>
    <scope>NUCLEOTIDE SEQUENCE [LARGE SCALE GENOMIC DNA]</scope>
    <source>
        <strain evidence="6 7">DSM 5895</strain>
    </source>
</reference>
<dbReference type="HAMAP" id="MF_02071">
    <property type="entry name" value="RlpA"/>
    <property type="match status" value="1"/>
</dbReference>
<comment type="similarity">
    <text evidence="3 4">Belongs to the RlpA family.</text>
</comment>
<evidence type="ECO:0000259" key="5">
    <source>
        <dbReference type="Pfam" id="PF03330"/>
    </source>
</evidence>
<evidence type="ECO:0000256" key="3">
    <source>
        <dbReference type="HAMAP-Rule" id="MF_02071"/>
    </source>
</evidence>
<comment type="function">
    <text evidence="3">Lytic transglycosylase with a strong preference for naked glycan strands that lack stem peptides.</text>
</comment>
<evidence type="ECO:0000313" key="7">
    <source>
        <dbReference type="Proteomes" id="UP000533469"/>
    </source>
</evidence>
<evidence type="ECO:0000256" key="1">
    <source>
        <dbReference type="ARBA" id="ARBA00023239"/>
    </source>
</evidence>
<dbReference type="PANTHER" id="PTHR34183:SF1">
    <property type="entry name" value="ENDOLYTIC PEPTIDOGLYCAN TRANSGLYCOSYLASE RLPA"/>
    <property type="match status" value="1"/>
</dbReference>
<dbReference type="EMBL" id="JACICD010000007">
    <property type="protein sequence ID" value="MBB3772985.1"/>
    <property type="molecule type" value="Genomic_DNA"/>
</dbReference>
<name>A0A839ZEB5_9HYPH</name>
<evidence type="ECO:0000256" key="4">
    <source>
        <dbReference type="RuleBase" id="RU003495"/>
    </source>
</evidence>
<evidence type="ECO:0000313" key="6">
    <source>
        <dbReference type="EMBL" id="MBB3772985.1"/>
    </source>
</evidence>
<dbReference type="CDD" id="cd22268">
    <property type="entry name" value="DPBB_RlpA-like"/>
    <property type="match status" value="1"/>
</dbReference>
<keyword evidence="7" id="KW-1185">Reference proteome</keyword>
<proteinExistence type="inferred from homology"/>
<sequence>MGIIFAAGGKPAHADQKKTFATSGMASYYGYGGRTANGEQHNARGLTAAHRSLPFGTKLRVTNQANGRSVVVRINDRGPFVRGRIVDVSTAAAESLGFRSRGVAKVQIAVVE</sequence>
<comment type="caution">
    <text evidence="6">The sequence shown here is derived from an EMBL/GenBank/DDBJ whole genome shotgun (WGS) entry which is preliminary data.</text>
</comment>
<accession>A0A839ZEB5</accession>
<evidence type="ECO:0000256" key="2">
    <source>
        <dbReference type="ARBA" id="ARBA00023316"/>
    </source>
</evidence>
<keyword evidence="2 3" id="KW-0961">Cell wall biogenesis/degradation</keyword>